<protein>
    <submittedName>
        <fullName evidence="3">DUF4922 domain-containing protein</fullName>
    </submittedName>
</protein>
<accession>A0A399D4A9</accession>
<feature type="domain" description="GDPGP1-like C-terminal" evidence="2">
    <location>
        <begin position="212"/>
        <end position="355"/>
    </location>
</feature>
<evidence type="ECO:0000313" key="4">
    <source>
        <dbReference type="Proteomes" id="UP000266441"/>
    </source>
</evidence>
<sequence length="360" mass="41032">MPYLITSLKLGLSICWKCLAGGVQAMLKERIITLRELSNFGSVSGLNDQAVALVRQQQKTWEVAQKNYAMLLNAQTKTFKFGHFEIKVQHNPERIRSSAAKTDAKSIAGRACFLCLENLPPEQKGIMFRNKYLILTNPYPIFPFHLTISMLKHTPQRIGIFFPDMLDLSRELAGFSLLYNGPQSGASAPDHFHFQAGNKGFLPVETEVKILENRNEANVLFQNEKTTIIAAENYLRRFIVLSSSDESEIVRFFQCFYSILPARRGNEPMLNILCNYERGRWRVIVFPRERTRSSHFYQTGDKQVIVGPATVELGGVLVLPRYKDFLSVDCQIISEIYEEVTLSSSLFEQWLDISMDSIGK</sequence>
<evidence type="ECO:0000259" key="2">
    <source>
        <dbReference type="Pfam" id="PF26216"/>
    </source>
</evidence>
<keyword evidence="4" id="KW-1185">Reference proteome</keyword>
<feature type="domain" description="DUF4922" evidence="1">
    <location>
        <begin position="53"/>
        <end position="198"/>
    </location>
</feature>
<dbReference type="Pfam" id="PF16269">
    <property type="entry name" value="DUF4922"/>
    <property type="match status" value="1"/>
</dbReference>
<organism evidence="3 4">
    <name type="scientific">Mariniphaga sediminis</name>
    <dbReference type="NCBI Taxonomy" id="1628158"/>
    <lineage>
        <taxon>Bacteria</taxon>
        <taxon>Pseudomonadati</taxon>
        <taxon>Bacteroidota</taxon>
        <taxon>Bacteroidia</taxon>
        <taxon>Marinilabiliales</taxon>
        <taxon>Prolixibacteraceae</taxon>
        <taxon>Mariniphaga</taxon>
    </lineage>
</organism>
<gene>
    <name evidence="3" type="ORF">D1164_05770</name>
</gene>
<comment type="caution">
    <text evidence="3">The sequence shown here is derived from an EMBL/GenBank/DDBJ whole genome shotgun (WGS) entry which is preliminary data.</text>
</comment>
<evidence type="ECO:0000313" key="3">
    <source>
        <dbReference type="EMBL" id="RIH66407.1"/>
    </source>
</evidence>
<evidence type="ECO:0000259" key="1">
    <source>
        <dbReference type="Pfam" id="PF16269"/>
    </source>
</evidence>
<dbReference type="AlphaFoldDB" id="A0A399D4A9"/>
<dbReference type="EMBL" id="QWET01000003">
    <property type="protein sequence ID" value="RIH66407.1"/>
    <property type="molecule type" value="Genomic_DNA"/>
</dbReference>
<proteinExistence type="predicted"/>
<dbReference type="InterPro" id="IPR058865">
    <property type="entry name" value="GDPGP1_C"/>
</dbReference>
<dbReference type="Pfam" id="PF26216">
    <property type="entry name" value="GDPGP1_C"/>
    <property type="match status" value="1"/>
</dbReference>
<reference evidence="3 4" key="1">
    <citation type="journal article" date="2015" name="Int. J. Syst. Evol. Microbiol.">
        <title>Mariniphaga sediminis sp. nov., isolated from coastal sediment.</title>
        <authorList>
            <person name="Wang F.Q."/>
            <person name="Shen Q.Y."/>
            <person name="Chen G.J."/>
            <person name="Du Z.J."/>
        </authorList>
    </citation>
    <scope>NUCLEOTIDE SEQUENCE [LARGE SCALE GENOMIC DNA]</scope>
    <source>
        <strain evidence="3 4">SY21</strain>
    </source>
</reference>
<dbReference type="OrthoDB" id="5494374at2"/>
<dbReference type="Proteomes" id="UP000266441">
    <property type="component" value="Unassembled WGS sequence"/>
</dbReference>
<dbReference type="InterPro" id="IPR046320">
    <property type="entry name" value="DUF4922"/>
</dbReference>
<name>A0A399D4A9_9BACT</name>